<dbReference type="Pfam" id="PF13098">
    <property type="entry name" value="Thioredoxin_2"/>
    <property type="match status" value="1"/>
</dbReference>
<dbReference type="PANTHER" id="PTHR32234">
    <property type="entry name" value="THIOL:DISULFIDE INTERCHANGE PROTEIN DSBD"/>
    <property type="match status" value="1"/>
</dbReference>
<protein>
    <submittedName>
        <fullName evidence="2">Thioredoxin family protein</fullName>
    </submittedName>
</protein>
<dbReference type="SUPFAM" id="SSF52833">
    <property type="entry name" value="Thioredoxin-like"/>
    <property type="match status" value="1"/>
</dbReference>
<dbReference type="InterPro" id="IPR036249">
    <property type="entry name" value="Thioredoxin-like_sf"/>
</dbReference>
<keyword evidence="3" id="KW-1185">Reference proteome</keyword>
<dbReference type="PROSITE" id="PS51352">
    <property type="entry name" value="THIOREDOXIN_2"/>
    <property type="match status" value="1"/>
</dbReference>
<accession>A0A8J6Q4R7</accession>
<gene>
    <name evidence="2" type="ORF">ICJ85_12805</name>
</gene>
<dbReference type="PANTHER" id="PTHR32234:SF0">
    <property type="entry name" value="THIOL:DISULFIDE INTERCHANGE PROTEIN DSBD"/>
    <property type="match status" value="1"/>
</dbReference>
<organism evidence="2 3">
    <name type="scientific">Aestuariibaculum marinum</name>
    <dbReference type="NCBI Taxonomy" id="2683592"/>
    <lineage>
        <taxon>Bacteria</taxon>
        <taxon>Pseudomonadati</taxon>
        <taxon>Bacteroidota</taxon>
        <taxon>Flavobacteriia</taxon>
        <taxon>Flavobacteriales</taxon>
        <taxon>Flavobacteriaceae</taxon>
    </lineage>
</organism>
<dbReference type="EMBL" id="JACVXD010000008">
    <property type="protein sequence ID" value="MBD0824897.1"/>
    <property type="molecule type" value="Genomic_DNA"/>
</dbReference>
<evidence type="ECO:0000313" key="2">
    <source>
        <dbReference type="EMBL" id="MBD0824897.1"/>
    </source>
</evidence>
<reference evidence="2 3" key="1">
    <citation type="journal article" date="2018" name="J. Microbiol.">
        <title>Aestuariibaculum marinum sp. nov., a marine bacterium isolated from seawater in South Korea.</title>
        <authorList>
            <person name="Choi J."/>
            <person name="Lee D."/>
            <person name="Jang J.H."/>
            <person name="Cha S."/>
            <person name="Seo T."/>
        </authorList>
    </citation>
    <scope>NUCLEOTIDE SEQUENCE [LARGE SCALE GENOMIC DNA]</scope>
    <source>
        <strain evidence="2 3">IP7</strain>
    </source>
</reference>
<dbReference type="AlphaFoldDB" id="A0A8J6Q4R7"/>
<proteinExistence type="predicted"/>
<evidence type="ECO:0000313" key="3">
    <source>
        <dbReference type="Proteomes" id="UP000621516"/>
    </source>
</evidence>
<dbReference type="Gene3D" id="3.40.30.10">
    <property type="entry name" value="Glutaredoxin"/>
    <property type="match status" value="1"/>
</dbReference>
<dbReference type="GO" id="GO:0015035">
    <property type="term" value="F:protein-disulfide reductase activity"/>
    <property type="evidence" value="ECO:0007669"/>
    <property type="project" value="TreeGrafter"/>
</dbReference>
<evidence type="ECO:0000259" key="1">
    <source>
        <dbReference type="PROSITE" id="PS51352"/>
    </source>
</evidence>
<feature type="domain" description="Thioredoxin" evidence="1">
    <location>
        <begin position="12"/>
        <end position="137"/>
    </location>
</feature>
<dbReference type="RefSeq" id="WP_188224195.1">
    <property type="nucleotide sequence ID" value="NZ_JACVXD010000008.1"/>
</dbReference>
<name>A0A8J6Q4R7_9FLAO</name>
<dbReference type="GO" id="GO:0045454">
    <property type="term" value="P:cell redox homeostasis"/>
    <property type="evidence" value="ECO:0007669"/>
    <property type="project" value="TreeGrafter"/>
</dbReference>
<sequence>MKNIIKHIVSITVIILPYVNFAQTNFYKASWEDVVLKAKTENKLIFVDLYFTGCFPCAQMDKTIFPNEKVSQLLNQDFVAFKSDIFKEDIGKRLARKYGVTGFPSFVILDSKGNTIDVNSGFKSVEELLSLLNAAKERFKTKDFKSYSKALNIDYPEFYSDAYLKNKRKVSFEVVDSYLKSQKDLNAEIPFVIITGLRIGGEYVDYVISHADKLAKAYGRIPVRNYLSGMVNVKAKHFGTENNQKEFENLLKQVKPIFTTNEWDKFGSDFKKTFEKNKQL</sequence>
<comment type="caution">
    <text evidence="2">The sequence shown here is derived from an EMBL/GenBank/DDBJ whole genome shotgun (WGS) entry which is preliminary data.</text>
</comment>
<dbReference type="Proteomes" id="UP000621516">
    <property type="component" value="Unassembled WGS sequence"/>
</dbReference>
<dbReference type="InterPro" id="IPR012336">
    <property type="entry name" value="Thioredoxin-like_fold"/>
</dbReference>
<dbReference type="InterPro" id="IPR013766">
    <property type="entry name" value="Thioredoxin_domain"/>
</dbReference>